<dbReference type="SUPFAM" id="SSF75011">
    <property type="entry name" value="3-carboxy-cis,cis-mucoante lactonizing enzyme"/>
    <property type="match status" value="1"/>
</dbReference>
<reference evidence="4 5" key="1">
    <citation type="submission" date="2020-12" db="EMBL/GenBank/DDBJ databases">
        <authorList>
            <person name="Shan Y."/>
        </authorList>
    </citation>
    <scope>NUCLEOTIDE SEQUENCE [LARGE SCALE GENOMIC DNA]</scope>
    <source>
        <strain evidence="5">csc3.9</strain>
    </source>
</reference>
<dbReference type="Pfam" id="PF13449">
    <property type="entry name" value="Phytase-like"/>
    <property type="match status" value="1"/>
</dbReference>
<dbReference type="PROSITE" id="PS51257">
    <property type="entry name" value="PROKAR_LIPOPROTEIN"/>
    <property type="match status" value="1"/>
</dbReference>
<dbReference type="PANTHER" id="PTHR46928">
    <property type="entry name" value="MESENCHYME-SPECIFIC CELL SURFACE GLYCOPROTEIN"/>
    <property type="match status" value="1"/>
</dbReference>
<protein>
    <submittedName>
        <fullName evidence="4">Choice-of-anchor I family protein</fullName>
    </submittedName>
</protein>
<gene>
    <name evidence="4" type="ORF">I6N98_02950</name>
</gene>
<dbReference type="KEGG" id="snan:I6N98_02950"/>
<dbReference type="NCBIfam" id="NF038117">
    <property type="entry name" value="choice_anch_I"/>
    <property type="match status" value="1"/>
</dbReference>
<dbReference type="Proteomes" id="UP000596063">
    <property type="component" value="Chromosome"/>
</dbReference>
<dbReference type="InterPro" id="IPR052956">
    <property type="entry name" value="Mesenchyme-surface_protein"/>
</dbReference>
<dbReference type="AlphaFoldDB" id="A0A7T4R1X8"/>
<dbReference type="Pfam" id="PF22494">
    <property type="entry name" value="choice_anch_I"/>
    <property type="match status" value="1"/>
</dbReference>
<feature type="region of interest" description="Disordered" evidence="1">
    <location>
        <begin position="791"/>
        <end position="811"/>
    </location>
</feature>
<dbReference type="InterPro" id="IPR055188">
    <property type="entry name" value="Choice_anch_I"/>
</dbReference>
<evidence type="ECO:0000313" key="5">
    <source>
        <dbReference type="Proteomes" id="UP000596063"/>
    </source>
</evidence>
<feature type="domain" description="Choice-of-anchor I" evidence="3">
    <location>
        <begin position="488"/>
        <end position="970"/>
    </location>
</feature>
<feature type="compositionally biased region" description="Low complexity" evidence="1">
    <location>
        <begin position="796"/>
        <end position="811"/>
    </location>
</feature>
<name>A0A7T4R1X8_9GAMM</name>
<proteinExistence type="predicted"/>
<evidence type="ECO:0000256" key="1">
    <source>
        <dbReference type="SAM" id="MobiDB-lite"/>
    </source>
</evidence>
<evidence type="ECO:0000259" key="2">
    <source>
        <dbReference type="Pfam" id="PF13449"/>
    </source>
</evidence>
<dbReference type="SUPFAM" id="SSF63825">
    <property type="entry name" value="YWTD domain"/>
    <property type="match status" value="1"/>
</dbReference>
<dbReference type="RefSeq" id="WP_198570325.1">
    <property type="nucleotide sequence ID" value="NZ_CP066167.1"/>
</dbReference>
<accession>A0A7T4R1X8</accession>
<dbReference type="EMBL" id="CP066167">
    <property type="protein sequence ID" value="QQD18839.1"/>
    <property type="molecule type" value="Genomic_DNA"/>
</dbReference>
<sequence>MKQPSVILVGAITAGALFLSACSGDSNSSRRTKFELNPRQFYVDESLGSVSFANGPTLDLTLAVGSGAFRSANDRPGPRADEGDIFYTITDRGPTIPCEDSAEVLGVPGFCSAPGSIFAIPDFNPQIIQWQISGVGTELTLSKMASIPLVGSNGQPLNGLPNPYNNATSETAFDHSGNQMSQDANGIDPEALVQLDNGRFWVAEEYGPSLMLVDSDGRVLRRHMPNGSTSSFAGVSYPVSDDLIPGIFAKRQLHRGFEALAVSPDNTSLYAVMQSPLANPAVADFEAGRIVRILKFSLNAETGDIVDIDGEYLYRLDTPSQFGTLFDGAGDVENGEFLSQSDITVNEAVAIGEDYLAVVEQARNVSKVYRINLANAVNILGSQWDSQFGGGETLEQQYLVDGVPFVPKQLGFDSLSKTLPLNIDPLGERIEGLALLDANFAAVTNDNNYGIGGERSRIAILPLGPLIIANAAPVTPSVDYNNSASFIRNDTVFGSGAAKVVAADTSNSRLFVVNAQRASVDVVDVTDPQLPVQNGELDIAAAGSSLGITPGAVTHAVVGLQYVAVTVENSNPQSSGFVAFYDLDDLSLVDAFTVGAGPNMAVFDQISTTLLVANEGQPSDDYSVDPEGSVTVINFSDGIASATVSTIDFADFNVGASRAAELPAGVRIYGPGATVAEDLEPETISVGLDNNTVFVGLQENNAVAVLDLGELSVERIVALGTKDFGRKGNELDVNDDGVVDLKTWPGVAGMYQPDGIGAYQYQGDNYFVTANEGEARDYSGFSEQQRAFELDGVNGPDIDNNNPSASDAADNNALGRLTVSNQSGDSDGDNDIDVITAFGGRSFAIWDEQGNLIYDSGSDIARVTEAQLGFNFNDVDTASDEKGAEPEGLSLVASLGRVYAFITLERAGGLMIYDVSNPYGVQFVQYVNNRDFTAQDSGDVGPEGIAGFTIDGQGYIAVGNEQSGNVRIFELDAGNSTTQ</sequence>
<dbReference type="InterPro" id="IPR027372">
    <property type="entry name" value="Phytase-like_dom"/>
</dbReference>
<feature type="domain" description="Phytase-like" evidence="2">
    <location>
        <begin position="177"/>
        <end position="449"/>
    </location>
</feature>
<dbReference type="Gene3D" id="2.130.10.10">
    <property type="entry name" value="YVTN repeat-like/Quinoprotein amine dehydrogenase"/>
    <property type="match status" value="1"/>
</dbReference>
<evidence type="ECO:0000313" key="4">
    <source>
        <dbReference type="EMBL" id="QQD18839.1"/>
    </source>
</evidence>
<organism evidence="4 5">
    <name type="scientific">Spongiibacter nanhainus</name>
    <dbReference type="NCBI Taxonomy" id="2794344"/>
    <lineage>
        <taxon>Bacteria</taxon>
        <taxon>Pseudomonadati</taxon>
        <taxon>Pseudomonadota</taxon>
        <taxon>Gammaproteobacteria</taxon>
        <taxon>Cellvibrionales</taxon>
        <taxon>Spongiibacteraceae</taxon>
        <taxon>Spongiibacter</taxon>
    </lineage>
</organism>
<dbReference type="PANTHER" id="PTHR46928:SF1">
    <property type="entry name" value="MESENCHYME-SPECIFIC CELL SURFACE GLYCOPROTEIN"/>
    <property type="match status" value="1"/>
</dbReference>
<keyword evidence="5" id="KW-1185">Reference proteome</keyword>
<evidence type="ECO:0000259" key="3">
    <source>
        <dbReference type="Pfam" id="PF22494"/>
    </source>
</evidence>
<dbReference type="InterPro" id="IPR015943">
    <property type="entry name" value="WD40/YVTN_repeat-like_dom_sf"/>
</dbReference>